<comment type="caution">
    <text evidence="2">The sequence shown here is derived from an EMBL/GenBank/DDBJ whole genome shotgun (WGS) entry which is preliminary data.</text>
</comment>
<dbReference type="AlphaFoldDB" id="A0AAE0W3Z7"/>
<keyword evidence="1" id="KW-1133">Transmembrane helix</keyword>
<keyword evidence="3" id="KW-1185">Reference proteome</keyword>
<sequence length="141" mass="15496">MGYQRQKNRLLMHLVIGMGVLLLTGFSVCILQNERSNQVPDIIPHHESVEGITLQTNPSGGYWTIVYNEEGDLRTALESDIDDIYEPSSIANIIVVDVDTRKASPTLQRTDVGMEFDGYIHAIHAGPVNSGVMLASDVTEA</sequence>
<evidence type="ECO:0000313" key="2">
    <source>
        <dbReference type="EMBL" id="KAK3601228.1"/>
    </source>
</evidence>
<keyword evidence="1" id="KW-0472">Membrane</keyword>
<evidence type="ECO:0000256" key="1">
    <source>
        <dbReference type="SAM" id="Phobius"/>
    </source>
</evidence>
<keyword evidence="1" id="KW-0812">Transmembrane</keyword>
<gene>
    <name evidence="2" type="ORF">CHS0354_040411</name>
</gene>
<feature type="transmembrane region" description="Helical" evidence="1">
    <location>
        <begin position="12"/>
        <end position="33"/>
    </location>
</feature>
<evidence type="ECO:0000313" key="3">
    <source>
        <dbReference type="Proteomes" id="UP001195483"/>
    </source>
</evidence>
<protein>
    <submittedName>
        <fullName evidence="2">Uncharacterized protein</fullName>
    </submittedName>
</protein>
<reference evidence="2" key="2">
    <citation type="journal article" date="2021" name="Genome Biol. Evol.">
        <title>Developing a high-quality reference genome for a parasitic bivalve with doubly uniparental inheritance (Bivalvia: Unionida).</title>
        <authorList>
            <person name="Smith C.H."/>
        </authorList>
    </citation>
    <scope>NUCLEOTIDE SEQUENCE</scope>
    <source>
        <strain evidence="2">CHS0354</strain>
        <tissue evidence="2">Mantle</tissue>
    </source>
</reference>
<dbReference type="EMBL" id="JAEAOA010002336">
    <property type="protein sequence ID" value="KAK3601228.1"/>
    <property type="molecule type" value="Genomic_DNA"/>
</dbReference>
<proteinExistence type="predicted"/>
<reference evidence="2" key="1">
    <citation type="journal article" date="2021" name="Genome Biol. Evol.">
        <title>A High-Quality Reference Genome for a Parasitic Bivalve with Doubly Uniparental Inheritance (Bivalvia: Unionida).</title>
        <authorList>
            <person name="Smith C.H."/>
        </authorList>
    </citation>
    <scope>NUCLEOTIDE SEQUENCE</scope>
    <source>
        <strain evidence="2">CHS0354</strain>
    </source>
</reference>
<accession>A0AAE0W3Z7</accession>
<organism evidence="2 3">
    <name type="scientific">Potamilus streckersoni</name>
    <dbReference type="NCBI Taxonomy" id="2493646"/>
    <lineage>
        <taxon>Eukaryota</taxon>
        <taxon>Metazoa</taxon>
        <taxon>Spiralia</taxon>
        <taxon>Lophotrochozoa</taxon>
        <taxon>Mollusca</taxon>
        <taxon>Bivalvia</taxon>
        <taxon>Autobranchia</taxon>
        <taxon>Heteroconchia</taxon>
        <taxon>Palaeoheterodonta</taxon>
        <taxon>Unionida</taxon>
        <taxon>Unionoidea</taxon>
        <taxon>Unionidae</taxon>
        <taxon>Ambleminae</taxon>
        <taxon>Lampsilini</taxon>
        <taxon>Potamilus</taxon>
    </lineage>
</organism>
<reference evidence="2" key="3">
    <citation type="submission" date="2023-05" db="EMBL/GenBank/DDBJ databases">
        <authorList>
            <person name="Smith C.H."/>
        </authorList>
    </citation>
    <scope>NUCLEOTIDE SEQUENCE</scope>
    <source>
        <strain evidence="2">CHS0354</strain>
        <tissue evidence="2">Mantle</tissue>
    </source>
</reference>
<dbReference type="Proteomes" id="UP001195483">
    <property type="component" value="Unassembled WGS sequence"/>
</dbReference>
<name>A0AAE0W3Z7_9BIVA</name>